<feature type="transmembrane region" description="Helical" evidence="4">
    <location>
        <begin position="59"/>
        <end position="82"/>
    </location>
</feature>
<proteinExistence type="predicted"/>
<feature type="transmembrane region" description="Helical" evidence="4">
    <location>
        <begin position="354"/>
        <end position="376"/>
    </location>
</feature>
<evidence type="ECO:0000313" key="6">
    <source>
        <dbReference type="EMBL" id="MDT8842370.1"/>
    </source>
</evidence>
<dbReference type="SUPFAM" id="SSF103473">
    <property type="entry name" value="MFS general substrate transporter"/>
    <property type="match status" value="1"/>
</dbReference>
<evidence type="ECO:0000256" key="2">
    <source>
        <dbReference type="ARBA" id="ARBA00022989"/>
    </source>
</evidence>
<feature type="domain" description="Major facilitator superfamily (MFS) profile" evidence="5">
    <location>
        <begin position="26"/>
        <end position="409"/>
    </location>
</feature>
<feature type="transmembrane region" description="Helical" evidence="4">
    <location>
        <begin position="180"/>
        <end position="202"/>
    </location>
</feature>
<keyword evidence="2 4" id="KW-1133">Transmembrane helix</keyword>
<feature type="transmembrane region" description="Helical" evidence="4">
    <location>
        <begin position="21"/>
        <end position="39"/>
    </location>
</feature>
<feature type="transmembrane region" description="Helical" evidence="4">
    <location>
        <begin position="382"/>
        <end position="404"/>
    </location>
</feature>
<evidence type="ECO:0000256" key="4">
    <source>
        <dbReference type="SAM" id="Phobius"/>
    </source>
</evidence>
<reference evidence="6" key="1">
    <citation type="submission" date="2022-08" db="EMBL/GenBank/DDBJ databases">
        <authorList>
            <person name="Kim S.-J."/>
        </authorList>
    </citation>
    <scope>NUCLEOTIDE SEQUENCE</scope>
    <source>
        <strain evidence="6">KJ</strain>
    </source>
</reference>
<dbReference type="InterPro" id="IPR020846">
    <property type="entry name" value="MFS_dom"/>
</dbReference>
<dbReference type="Gene3D" id="1.20.1250.20">
    <property type="entry name" value="MFS general substrate transporter like domains"/>
    <property type="match status" value="2"/>
</dbReference>
<protein>
    <submittedName>
        <fullName evidence="6">Cyanate transporter</fullName>
    </submittedName>
</protein>
<dbReference type="PROSITE" id="PS50850">
    <property type="entry name" value="MFS"/>
    <property type="match status" value="1"/>
</dbReference>
<feature type="transmembrane region" description="Helical" evidence="4">
    <location>
        <begin position="94"/>
        <end position="111"/>
    </location>
</feature>
<organism evidence="6 7">
    <name type="scientific">Paraburkholderia fungorum</name>
    <dbReference type="NCBI Taxonomy" id="134537"/>
    <lineage>
        <taxon>Bacteria</taxon>
        <taxon>Pseudomonadati</taxon>
        <taxon>Pseudomonadota</taxon>
        <taxon>Betaproteobacteria</taxon>
        <taxon>Burkholderiales</taxon>
        <taxon>Burkholderiaceae</taxon>
        <taxon>Paraburkholderia</taxon>
    </lineage>
</organism>
<feature type="transmembrane region" description="Helical" evidence="4">
    <location>
        <begin position="233"/>
        <end position="255"/>
    </location>
</feature>
<dbReference type="Proteomes" id="UP001246473">
    <property type="component" value="Unassembled WGS sequence"/>
</dbReference>
<dbReference type="GO" id="GO:0022857">
    <property type="term" value="F:transmembrane transporter activity"/>
    <property type="evidence" value="ECO:0007669"/>
    <property type="project" value="InterPro"/>
</dbReference>
<dbReference type="RefSeq" id="WP_244207676.1">
    <property type="nucleotide sequence ID" value="NZ_JANSLM010000017.1"/>
</dbReference>
<dbReference type="Pfam" id="PF07690">
    <property type="entry name" value="MFS_1"/>
    <property type="match status" value="1"/>
</dbReference>
<name>A0AAP5UWY4_9BURK</name>
<dbReference type="InterPro" id="IPR011701">
    <property type="entry name" value="MFS"/>
</dbReference>
<keyword evidence="1 4" id="KW-0812">Transmembrane</keyword>
<keyword evidence="3 4" id="KW-0472">Membrane</keyword>
<dbReference type="PANTHER" id="PTHR23523">
    <property type="match status" value="1"/>
</dbReference>
<dbReference type="AlphaFoldDB" id="A0AAP5UWY4"/>
<feature type="transmembrane region" description="Helical" evidence="4">
    <location>
        <begin position="295"/>
        <end position="314"/>
    </location>
</feature>
<dbReference type="PANTHER" id="PTHR23523:SF1">
    <property type="entry name" value="CYANATE TRANSPORT PROTEIN CYNX"/>
    <property type="match status" value="1"/>
</dbReference>
<feature type="transmembrane region" description="Helical" evidence="4">
    <location>
        <begin position="117"/>
        <end position="137"/>
    </location>
</feature>
<comment type="caution">
    <text evidence="6">The sequence shown here is derived from an EMBL/GenBank/DDBJ whole genome shotgun (WGS) entry which is preliminary data.</text>
</comment>
<gene>
    <name evidence="6" type="ORF">ParKJ_33590</name>
</gene>
<accession>A0AAP5UWY4</accession>
<evidence type="ECO:0000259" key="5">
    <source>
        <dbReference type="PROSITE" id="PS50850"/>
    </source>
</evidence>
<dbReference type="EMBL" id="JANSLM010000017">
    <property type="protein sequence ID" value="MDT8842370.1"/>
    <property type="molecule type" value="Genomic_DNA"/>
</dbReference>
<feature type="transmembrane region" description="Helical" evidence="4">
    <location>
        <begin position="149"/>
        <end position="168"/>
    </location>
</feature>
<evidence type="ECO:0000256" key="1">
    <source>
        <dbReference type="ARBA" id="ARBA00022692"/>
    </source>
</evidence>
<feature type="transmembrane region" description="Helical" evidence="4">
    <location>
        <begin position="320"/>
        <end position="342"/>
    </location>
</feature>
<dbReference type="InterPro" id="IPR036259">
    <property type="entry name" value="MFS_trans_sf"/>
</dbReference>
<dbReference type="NCBIfam" id="NF007256">
    <property type="entry name" value="PRK09705.1"/>
    <property type="match status" value="1"/>
</dbReference>
<evidence type="ECO:0000256" key="3">
    <source>
        <dbReference type="ARBA" id="ARBA00023136"/>
    </source>
</evidence>
<evidence type="ECO:0000313" key="7">
    <source>
        <dbReference type="Proteomes" id="UP001246473"/>
    </source>
</evidence>
<feature type="transmembrane region" description="Helical" evidence="4">
    <location>
        <begin position="267"/>
        <end position="288"/>
    </location>
</feature>
<sequence>MNSHSSATSARTDAIPASQALTWRDALWLGVIVVIGINLRPLLTSISPLITTIRAATGLSFYGASLLTSLPVVAMGIGAFGAGALTRTIGETRGVALGLLAIGLACGARWATAASGAGLLFTAALAGVGVAAIQALLPTVMKQRFHTRVPLAMGVFSASIMGGGGLGARLSPWVSNATGSWHAGLAVWAIPALIALICWLGLNLRSSAGVAAQSAVTRPVAPLLWRKRRAWTLGLYFGIVNGGYTTLVAWLPAFYQQRGVSVTDSGSLLASMTMFQAAAALLLPLAAAPFRDRRPWLVLGLSAQFVGLLGLILWPDAAPLVWVGVAGAGLGGTFSLTLVTAMDHSADHRVAGKLVAFTQGVGFIVAAVAPVFAGIVRGWSGGFGAAWIMLAVSIAAMIAVSCLFSPRSYARWY</sequence>
<dbReference type="InterPro" id="IPR052524">
    <property type="entry name" value="MFS_Cyanate_Porter"/>
</dbReference>